<dbReference type="EMBL" id="LWMS01000004">
    <property type="protein sequence ID" value="PWL08955.1"/>
    <property type="molecule type" value="Genomic_DNA"/>
</dbReference>
<evidence type="ECO:0000313" key="4">
    <source>
        <dbReference type="Proteomes" id="UP000217528"/>
    </source>
</evidence>
<dbReference type="InterPro" id="IPR047187">
    <property type="entry name" value="SF1_C_Upf1"/>
</dbReference>
<evidence type="ECO:0000313" key="2">
    <source>
        <dbReference type="EMBL" id="PAV08059.1"/>
    </source>
</evidence>
<dbReference type="Pfam" id="PF13087">
    <property type="entry name" value="AAA_12"/>
    <property type="match status" value="1"/>
</dbReference>
<dbReference type="Proteomes" id="UP000217528">
    <property type="component" value="Unassembled WGS sequence"/>
</dbReference>
<name>A0A2A2HF51_9EURY</name>
<evidence type="ECO:0000313" key="5">
    <source>
        <dbReference type="Proteomes" id="UP000246004"/>
    </source>
</evidence>
<evidence type="ECO:0000259" key="1">
    <source>
        <dbReference type="Pfam" id="PF13087"/>
    </source>
</evidence>
<accession>A0A2A2HF51</accession>
<dbReference type="PANTHER" id="PTHR10887">
    <property type="entry name" value="DNA2/NAM7 HELICASE FAMILY"/>
    <property type="match status" value="1"/>
</dbReference>
<dbReference type="PANTHER" id="PTHR10887:SF495">
    <property type="entry name" value="HELICASE SENATAXIN ISOFORM X1-RELATED"/>
    <property type="match status" value="1"/>
</dbReference>
<reference evidence="3 5" key="1">
    <citation type="submission" date="2016-04" db="EMBL/GenBank/DDBJ databases">
        <title>Genome sequence of Methanosphaera cuniculi DSM 4103.</title>
        <authorList>
            <person name="Poehlein A."/>
            <person name="Seedorf H."/>
            <person name="Daniel R."/>
        </authorList>
    </citation>
    <scope>NUCLEOTIDE SEQUENCE [LARGE SCALE GENOMIC DNA]</scope>
    <source>
        <strain evidence="3 5">DSM 4103</strain>
    </source>
</reference>
<dbReference type="InterPro" id="IPR027417">
    <property type="entry name" value="P-loop_NTPase"/>
</dbReference>
<gene>
    <name evidence="2" type="ORF">ASJ82_05270</name>
    <name evidence="3" type="ORF">MSCUN_01640</name>
</gene>
<dbReference type="SUPFAM" id="SSF52540">
    <property type="entry name" value="P-loop containing nucleoside triphosphate hydrolases"/>
    <property type="match status" value="1"/>
</dbReference>
<feature type="domain" description="DNA2/NAM7 helicase-like C-terminal" evidence="1">
    <location>
        <begin position="15"/>
        <end position="210"/>
    </location>
</feature>
<reference evidence="2 4" key="2">
    <citation type="journal article" date="2017" name="BMC Genomics">
        <title>Genomic analysis of methanogenic archaea reveals a shift towards energy conservation.</title>
        <authorList>
            <person name="Gilmore S.P."/>
            <person name="Henske J.K."/>
            <person name="Sexton J.A."/>
            <person name="Solomon K.V."/>
            <person name="Seppala S."/>
            <person name="Yoo J.I."/>
            <person name="Huyett L.M."/>
            <person name="Pressman A."/>
            <person name="Cogan J.Z."/>
            <person name="Kivenson V."/>
            <person name="Peng X."/>
            <person name="Tan Y."/>
            <person name="Valentine D.L."/>
            <person name="O'Malley M.A."/>
        </authorList>
    </citation>
    <scope>NUCLEOTIDE SEQUENCE [LARGE SCALE GENOMIC DNA]</scope>
    <source>
        <strain evidence="2 4">1R-7</strain>
    </source>
</reference>
<dbReference type="RefSeq" id="WP_095608117.1">
    <property type="nucleotide sequence ID" value="NZ_LMVN01000003.1"/>
</dbReference>
<dbReference type="AlphaFoldDB" id="A0A2A2HF51"/>
<dbReference type="OrthoDB" id="82559at2157"/>
<sequence>MQLEPIHNNNTSMYLNKSIFTTLLMLYPDNFTFLNIQYRMNQEICDIASNLYYNGKLKTYDKIANKKISVDNSSIFVDDSPVVFIDTSGVSYNEARINRSCYNKFEAEVILSIIKNLIDNDIKCEDIGVISAYRCQKLYIKKLLEDNGINDVEVDTVYRFQGREKDVVILSFCKSNNGVLSRFESDFISNINQLNVSITRSHYKLIMIGDLDFLTHALNIKKLIYMLGSFNVIHLSDMF</sequence>
<keyword evidence="4" id="KW-1185">Reference proteome</keyword>
<comment type="caution">
    <text evidence="2">The sequence shown here is derived from an EMBL/GenBank/DDBJ whole genome shotgun (WGS) entry which is preliminary data.</text>
</comment>
<protein>
    <recommendedName>
        <fullName evidence="1">DNA2/NAM7 helicase-like C-terminal domain-containing protein</fullName>
    </recommendedName>
</protein>
<evidence type="ECO:0000313" key="3">
    <source>
        <dbReference type="EMBL" id="PWL08955.1"/>
    </source>
</evidence>
<proteinExistence type="predicted"/>
<dbReference type="EMBL" id="LMVN01000003">
    <property type="protein sequence ID" value="PAV08059.1"/>
    <property type="molecule type" value="Genomic_DNA"/>
</dbReference>
<dbReference type="Gene3D" id="3.40.50.300">
    <property type="entry name" value="P-loop containing nucleotide triphosphate hydrolases"/>
    <property type="match status" value="1"/>
</dbReference>
<dbReference type="CDD" id="cd18808">
    <property type="entry name" value="SF1_C_Upf1"/>
    <property type="match status" value="1"/>
</dbReference>
<organism evidence="2 4">
    <name type="scientific">Methanosphaera cuniculi</name>
    <dbReference type="NCBI Taxonomy" id="1077256"/>
    <lineage>
        <taxon>Archaea</taxon>
        <taxon>Methanobacteriati</taxon>
        <taxon>Methanobacteriota</taxon>
        <taxon>Methanomada group</taxon>
        <taxon>Methanobacteria</taxon>
        <taxon>Methanobacteriales</taxon>
        <taxon>Methanobacteriaceae</taxon>
        <taxon>Methanosphaera</taxon>
    </lineage>
</organism>
<dbReference type="InterPro" id="IPR045055">
    <property type="entry name" value="DNA2/NAM7-like"/>
</dbReference>
<dbReference type="InterPro" id="IPR041679">
    <property type="entry name" value="DNA2/NAM7-like_C"/>
</dbReference>
<dbReference type="Proteomes" id="UP000246004">
    <property type="component" value="Unassembled WGS sequence"/>
</dbReference>